<evidence type="ECO:0000256" key="2">
    <source>
        <dbReference type="ARBA" id="ARBA00023306"/>
    </source>
</evidence>
<gene>
    <name evidence="5" type="ORF">ACA1_074510</name>
</gene>
<accession>L8HEB8</accession>
<reference evidence="5 6" key="1">
    <citation type="journal article" date="2013" name="Genome Biol.">
        <title>Genome of Acanthamoeba castellanii highlights extensive lateral gene transfer and early evolution of tyrosine kinase signaling.</title>
        <authorList>
            <person name="Clarke M."/>
            <person name="Lohan A.J."/>
            <person name="Liu B."/>
            <person name="Lagkouvardos I."/>
            <person name="Roy S."/>
            <person name="Zafar N."/>
            <person name="Bertelli C."/>
            <person name="Schilde C."/>
            <person name="Kianianmomeni A."/>
            <person name="Burglin T.R."/>
            <person name="Frech C."/>
            <person name="Turcotte B."/>
            <person name="Kopec K.O."/>
            <person name="Synnott J.M."/>
            <person name="Choo C."/>
            <person name="Paponov I."/>
            <person name="Finkler A."/>
            <person name="Soon Heng Tan C."/>
            <person name="Hutchins A.P."/>
            <person name="Weinmeier T."/>
            <person name="Rattei T."/>
            <person name="Chu J.S."/>
            <person name="Gimenez G."/>
            <person name="Irimia M."/>
            <person name="Rigden D.J."/>
            <person name="Fitzpatrick D.A."/>
            <person name="Lorenzo-Morales J."/>
            <person name="Bateman A."/>
            <person name="Chiu C.H."/>
            <person name="Tang P."/>
            <person name="Hegemann P."/>
            <person name="Fromm H."/>
            <person name="Raoult D."/>
            <person name="Greub G."/>
            <person name="Miranda-Saavedra D."/>
            <person name="Chen N."/>
            <person name="Nash P."/>
            <person name="Ginger M.L."/>
            <person name="Horn M."/>
            <person name="Schaap P."/>
            <person name="Caler L."/>
            <person name="Loftus B."/>
        </authorList>
    </citation>
    <scope>NUCLEOTIDE SEQUENCE [LARGE SCALE GENOMIC DNA]</scope>
    <source>
        <strain evidence="5 6">Neff</strain>
    </source>
</reference>
<dbReference type="OrthoDB" id="379794at2759"/>
<dbReference type="PANTHER" id="PTHR13255">
    <property type="entry name" value="ATAXIN-10"/>
    <property type="match status" value="1"/>
</dbReference>
<evidence type="ECO:0000256" key="1">
    <source>
        <dbReference type="ARBA" id="ARBA00022618"/>
    </source>
</evidence>
<dbReference type="RefSeq" id="XP_004353412.1">
    <property type="nucleotide sequence ID" value="XM_004353360.1"/>
</dbReference>
<dbReference type="Pfam" id="PF09759">
    <property type="entry name" value="Atx10homo_assoc"/>
    <property type="match status" value="1"/>
</dbReference>
<dbReference type="Proteomes" id="UP000011083">
    <property type="component" value="Unassembled WGS sequence"/>
</dbReference>
<evidence type="ECO:0000259" key="4">
    <source>
        <dbReference type="Pfam" id="PF09759"/>
    </source>
</evidence>
<dbReference type="OMA" id="CTANSEN"/>
<dbReference type="VEuPathDB" id="AmoebaDB:ACA1_074510"/>
<keyword evidence="1" id="KW-0132">Cell division</keyword>
<dbReference type="InterPro" id="IPR011989">
    <property type="entry name" value="ARM-like"/>
</dbReference>
<dbReference type="GO" id="GO:0051301">
    <property type="term" value="P:cell division"/>
    <property type="evidence" value="ECO:0007669"/>
    <property type="project" value="UniProtKB-KW"/>
</dbReference>
<evidence type="ECO:0000256" key="3">
    <source>
        <dbReference type="SAM" id="MobiDB-lite"/>
    </source>
</evidence>
<dbReference type="SUPFAM" id="SSF48371">
    <property type="entry name" value="ARM repeat"/>
    <property type="match status" value="1"/>
</dbReference>
<dbReference type="InterPro" id="IPR051374">
    <property type="entry name" value="Ataxin-10/CTR86_families"/>
</dbReference>
<dbReference type="GO" id="GO:0005829">
    <property type="term" value="C:cytosol"/>
    <property type="evidence" value="ECO:0007669"/>
    <property type="project" value="TreeGrafter"/>
</dbReference>
<keyword evidence="2" id="KW-0131">Cell cycle</keyword>
<dbReference type="Gene3D" id="1.25.10.10">
    <property type="entry name" value="Leucine-rich Repeat Variant"/>
    <property type="match status" value="2"/>
</dbReference>
<dbReference type="PANTHER" id="PTHR13255:SF0">
    <property type="entry name" value="ATAXIN-10"/>
    <property type="match status" value="1"/>
</dbReference>
<feature type="compositionally biased region" description="Basic and acidic residues" evidence="3">
    <location>
        <begin position="387"/>
        <end position="401"/>
    </location>
</feature>
<keyword evidence="6" id="KW-1185">Reference proteome</keyword>
<feature type="region of interest" description="Disordered" evidence="3">
    <location>
        <begin position="387"/>
        <end position="411"/>
    </location>
</feature>
<organism evidence="5 6">
    <name type="scientific">Acanthamoeba castellanii (strain ATCC 30010 / Neff)</name>
    <dbReference type="NCBI Taxonomy" id="1257118"/>
    <lineage>
        <taxon>Eukaryota</taxon>
        <taxon>Amoebozoa</taxon>
        <taxon>Discosea</taxon>
        <taxon>Longamoebia</taxon>
        <taxon>Centramoebida</taxon>
        <taxon>Acanthamoebidae</taxon>
        <taxon>Acanthamoeba</taxon>
    </lineage>
</organism>
<dbReference type="InterPro" id="IPR019156">
    <property type="entry name" value="Ataxin-10_domain"/>
</dbReference>
<dbReference type="EMBL" id="KB007842">
    <property type="protein sequence ID" value="ELR23884.1"/>
    <property type="molecule type" value="Genomic_DNA"/>
</dbReference>
<dbReference type="AlphaFoldDB" id="L8HEB8"/>
<proteinExistence type="predicted"/>
<dbReference type="KEGG" id="acan:ACA1_074510"/>
<dbReference type="GeneID" id="14924901"/>
<evidence type="ECO:0000313" key="5">
    <source>
        <dbReference type="EMBL" id="ELR23884.1"/>
    </source>
</evidence>
<evidence type="ECO:0000313" key="6">
    <source>
        <dbReference type="Proteomes" id="UP000011083"/>
    </source>
</evidence>
<dbReference type="InterPro" id="IPR016024">
    <property type="entry name" value="ARM-type_fold"/>
</dbReference>
<sequence>MARPLTHVRLEDCFGEEHLVEIRTLPEDVQQAVQQQLEEKYGIKQAPIPQKEPGTIDEGEVREWLVGLPLTDTHPLPPLLDTALAWTRKAKCRAVLDKVDDFTPRVAALLPALLPRLPGEAPTDDEDSTLLRAAILLLRLLRNLCPNSPDNQHHIREAGVIETVLAFVRRMEERTRTLQAENQACKSHTEAMRMALQLLANFCTANSENQQYLWELLFPSALLYVLVLLRARVCKALTSSSVSAVSWFRDLITVSTDPQCTGHACMLLHNCTHAQSRWRAQVALSRPHMEALVAVLAHEGAGGGAYADAFEWAVLFLEAVLKDGLLSQIWANLASPTLPVQVVLLKILDGLTDRLAKVANGTTSTALMPLESYVFLALEFKRLRDDAERRSGDGKEEGKETTEEEVEENDTDARLQIEMEDLSDALLLLLQIFSAVALSDSAENARLKTALAEAETLGLLYQEAQTTSTGAGTRKWDDPPAMKRDLVRVVANMVHAHTANQDLVRTLEGIPLVLNCCQVDDLNPYMREWGILAVRNLCEDNEANQQIISSMQYVGVADNPELTRMGLKVVMEGGQFRLRKLDE</sequence>
<protein>
    <submittedName>
        <fullName evidence="5">Spinocerbellar ataxia type 10 family protein</fullName>
    </submittedName>
</protein>
<name>L8HEB8_ACACF</name>
<feature type="domain" description="Ataxin-10" evidence="4">
    <location>
        <begin position="482"/>
        <end position="578"/>
    </location>
</feature>